<gene>
    <name evidence="1" type="ORF">H072_3582</name>
</gene>
<dbReference type="eggNOG" id="ENOG502SVC7">
    <property type="taxonomic scope" value="Eukaryota"/>
</dbReference>
<reference evidence="2" key="2">
    <citation type="submission" date="2013-04" db="EMBL/GenBank/DDBJ databases">
        <title>Genomic mechanisms accounting for the adaptation to parasitism in nematode-trapping fungi.</title>
        <authorList>
            <person name="Ahren D.G."/>
        </authorList>
    </citation>
    <scope>NUCLEOTIDE SEQUENCE [LARGE SCALE GENOMIC DNA]</scope>
    <source>
        <strain evidence="2">CBS 200.50</strain>
    </source>
</reference>
<dbReference type="OMA" id="KHYITCS"/>
<dbReference type="EMBL" id="AQGS01000114">
    <property type="protein sequence ID" value="EPS42479.1"/>
    <property type="molecule type" value="Genomic_DNA"/>
</dbReference>
<evidence type="ECO:0008006" key="3">
    <source>
        <dbReference type="Google" id="ProtNLM"/>
    </source>
</evidence>
<reference evidence="1 2" key="1">
    <citation type="journal article" date="2013" name="PLoS Genet.">
        <title>Genomic mechanisms accounting for the adaptation to parasitism in nematode-trapping fungi.</title>
        <authorList>
            <person name="Meerupati T."/>
            <person name="Andersson K.M."/>
            <person name="Friman E."/>
            <person name="Kumar D."/>
            <person name="Tunlid A."/>
            <person name="Ahren D."/>
        </authorList>
    </citation>
    <scope>NUCLEOTIDE SEQUENCE [LARGE SCALE GENOMIC DNA]</scope>
    <source>
        <strain evidence="1 2">CBS 200.50</strain>
    </source>
</reference>
<evidence type="ECO:0000313" key="2">
    <source>
        <dbReference type="Proteomes" id="UP000015100"/>
    </source>
</evidence>
<organism evidence="1 2">
    <name type="scientific">Dactylellina haptotyla (strain CBS 200.50)</name>
    <name type="common">Nematode-trapping fungus</name>
    <name type="synonym">Monacrosporium haptotylum</name>
    <dbReference type="NCBI Taxonomy" id="1284197"/>
    <lineage>
        <taxon>Eukaryota</taxon>
        <taxon>Fungi</taxon>
        <taxon>Dikarya</taxon>
        <taxon>Ascomycota</taxon>
        <taxon>Pezizomycotina</taxon>
        <taxon>Orbiliomycetes</taxon>
        <taxon>Orbiliales</taxon>
        <taxon>Orbiliaceae</taxon>
        <taxon>Dactylellina</taxon>
    </lineage>
</organism>
<evidence type="ECO:0000313" key="1">
    <source>
        <dbReference type="EMBL" id="EPS42479.1"/>
    </source>
</evidence>
<dbReference type="AlphaFoldDB" id="S8AHX6"/>
<proteinExistence type="predicted"/>
<protein>
    <recommendedName>
        <fullName evidence="3">RBP protein</fullName>
    </recommendedName>
</protein>
<sequence>MAPRELHDEQSTEYGVRWILTETERESIASILDIDKSVLEGMEGNVMNRSRATCSGCGKRSGLDDMVHNANQLGVHDKQFMVDVLVNGPKALSPAHAMDCSECGGTFDGLFHWEGYWGN</sequence>
<dbReference type="HOGENOM" id="CLU_124530_0_0_1"/>
<dbReference type="OrthoDB" id="5271370at2759"/>
<keyword evidence="2" id="KW-1185">Reference proteome</keyword>
<dbReference type="Proteomes" id="UP000015100">
    <property type="component" value="Unassembled WGS sequence"/>
</dbReference>
<accession>S8AHX6</accession>
<comment type="caution">
    <text evidence="1">The sequence shown here is derived from an EMBL/GenBank/DDBJ whole genome shotgun (WGS) entry which is preliminary data.</text>
</comment>
<name>S8AHX6_DACHA</name>